<dbReference type="Proteomes" id="UP000030745">
    <property type="component" value="Unassembled WGS sequence"/>
</dbReference>
<keyword evidence="1" id="KW-1133">Transmembrane helix</keyword>
<evidence type="ECO:0000313" key="3">
    <source>
        <dbReference type="Proteomes" id="UP000030745"/>
    </source>
</evidence>
<dbReference type="VEuPathDB" id="FungiDB:SPRG_15042"/>
<dbReference type="GeneID" id="24136813"/>
<gene>
    <name evidence="2" type="ORF">SPRG_15042</name>
</gene>
<dbReference type="KEGG" id="spar:SPRG_15042"/>
<evidence type="ECO:0000256" key="1">
    <source>
        <dbReference type="SAM" id="Phobius"/>
    </source>
</evidence>
<name>A0A067BY77_SAPPC</name>
<dbReference type="RefSeq" id="XP_012210035.1">
    <property type="nucleotide sequence ID" value="XM_012354645.1"/>
</dbReference>
<dbReference type="OrthoDB" id="77345at2759"/>
<feature type="transmembrane region" description="Helical" evidence="1">
    <location>
        <begin position="110"/>
        <end position="129"/>
    </location>
</feature>
<keyword evidence="1" id="KW-0812">Transmembrane</keyword>
<proteinExistence type="predicted"/>
<dbReference type="AlphaFoldDB" id="A0A067BY77"/>
<evidence type="ECO:0000313" key="2">
    <source>
        <dbReference type="EMBL" id="KDO19261.1"/>
    </source>
</evidence>
<feature type="transmembrane region" description="Helical" evidence="1">
    <location>
        <begin position="37"/>
        <end position="61"/>
    </location>
</feature>
<sequence>MAPLAANLLALDAAQLGLSVQMPIAILLFLRRRCSLATFALIGILVLLLLQNAISCTFLLVTELSVVLTFELTEPKIATSENTTVADYFARPETKNSPCLARNVCVQFRLMGRLLALVVLGFVICVSQANPNLQAYGARYLLLRLGAVVLAKIVFPVLASRAECIYHDDT</sequence>
<feature type="transmembrane region" description="Helical" evidence="1">
    <location>
        <begin position="6"/>
        <end position="30"/>
    </location>
</feature>
<keyword evidence="3" id="KW-1185">Reference proteome</keyword>
<protein>
    <submittedName>
        <fullName evidence="2">Uncharacterized protein</fullName>
    </submittedName>
</protein>
<feature type="transmembrane region" description="Helical" evidence="1">
    <location>
        <begin position="141"/>
        <end position="159"/>
    </location>
</feature>
<keyword evidence="1" id="KW-0472">Membrane</keyword>
<dbReference type="EMBL" id="KK583361">
    <property type="protein sequence ID" value="KDO19261.1"/>
    <property type="molecule type" value="Genomic_DNA"/>
</dbReference>
<accession>A0A067BY77</accession>
<reference evidence="2 3" key="1">
    <citation type="journal article" date="2013" name="PLoS Genet.">
        <title>Distinctive expansion of potential virulence genes in the genome of the oomycete fish pathogen Saprolegnia parasitica.</title>
        <authorList>
            <person name="Jiang R.H."/>
            <person name="de Bruijn I."/>
            <person name="Haas B.J."/>
            <person name="Belmonte R."/>
            <person name="Lobach L."/>
            <person name="Christie J."/>
            <person name="van den Ackerveken G."/>
            <person name="Bottin A."/>
            <person name="Bulone V."/>
            <person name="Diaz-Moreno S.M."/>
            <person name="Dumas B."/>
            <person name="Fan L."/>
            <person name="Gaulin E."/>
            <person name="Govers F."/>
            <person name="Grenville-Briggs L.J."/>
            <person name="Horner N.R."/>
            <person name="Levin J.Z."/>
            <person name="Mammella M."/>
            <person name="Meijer H.J."/>
            <person name="Morris P."/>
            <person name="Nusbaum C."/>
            <person name="Oome S."/>
            <person name="Phillips A.J."/>
            <person name="van Rooyen D."/>
            <person name="Rzeszutek E."/>
            <person name="Saraiva M."/>
            <person name="Secombes C.J."/>
            <person name="Seidl M.F."/>
            <person name="Snel B."/>
            <person name="Stassen J.H."/>
            <person name="Sykes S."/>
            <person name="Tripathy S."/>
            <person name="van den Berg H."/>
            <person name="Vega-Arreguin J.C."/>
            <person name="Wawra S."/>
            <person name="Young S.K."/>
            <person name="Zeng Q."/>
            <person name="Dieguez-Uribeondo J."/>
            <person name="Russ C."/>
            <person name="Tyler B.M."/>
            <person name="van West P."/>
        </authorList>
    </citation>
    <scope>NUCLEOTIDE SEQUENCE [LARGE SCALE GENOMIC DNA]</scope>
    <source>
        <strain evidence="2 3">CBS 223.65</strain>
    </source>
</reference>
<organism evidence="2 3">
    <name type="scientific">Saprolegnia parasitica (strain CBS 223.65)</name>
    <dbReference type="NCBI Taxonomy" id="695850"/>
    <lineage>
        <taxon>Eukaryota</taxon>
        <taxon>Sar</taxon>
        <taxon>Stramenopiles</taxon>
        <taxon>Oomycota</taxon>
        <taxon>Saprolegniomycetes</taxon>
        <taxon>Saprolegniales</taxon>
        <taxon>Saprolegniaceae</taxon>
        <taxon>Saprolegnia</taxon>
    </lineage>
</organism>